<proteinExistence type="predicted"/>
<organism evidence="2 3">
    <name type="scientific">Hibiscus sabdariffa</name>
    <name type="common">roselle</name>
    <dbReference type="NCBI Taxonomy" id="183260"/>
    <lineage>
        <taxon>Eukaryota</taxon>
        <taxon>Viridiplantae</taxon>
        <taxon>Streptophyta</taxon>
        <taxon>Embryophyta</taxon>
        <taxon>Tracheophyta</taxon>
        <taxon>Spermatophyta</taxon>
        <taxon>Magnoliopsida</taxon>
        <taxon>eudicotyledons</taxon>
        <taxon>Gunneridae</taxon>
        <taxon>Pentapetalae</taxon>
        <taxon>rosids</taxon>
        <taxon>malvids</taxon>
        <taxon>Malvales</taxon>
        <taxon>Malvaceae</taxon>
        <taxon>Malvoideae</taxon>
        <taxon>Hibiscus</taxon>
    </lineage>
</organism>
<protein>
    <submittedName>
        <fullName evidence="2">Uncharacterized protein</fullName>
    </submittedName>
</protein>
<feature type="region of interest" description="Disordered" evidence="1">
    <location>
        <begin position="88"/>
        <end position="142"/>
    </location>
</feature>
<evidence type="ECO:0000256" key="1">
    <source>
        <dbReference type="SAM" id="MobiDB-lite"/>
    </source>
</evidence>
<gene>
    <name evidence="2" type="ORF">V6N12_026014</name>
</gene>
<evidence type="ECO:0000313" key="3">
    <source>
        <dbReference type="Proteomes" id="UP001472677"/>
    </source>
</evidence>
<accession>A0ABR2DQI8</accession>
<reference evidence="2 3" key="1">
    <citation type="journal article" date="2024" name="G3 (Bethesda)">
        <title>Genome assembly of Hibiscus sabdariffa L. provides insights into metabolisms of medicinal natural products.</title>
        <authorList>
            <person name="Kim T."/>
        </authorList>
    </citation>
    <scope>NUCLEOTIDE SEQUENCE [LARGE SCALE GENOMIC DNA]</scope>
    <source>
        <strain evidence="2">TK-2024</strain>
        <tissue evidence="2">Old leaves</tissue>
    </source>
</reference>
<comment type="caution">
    <text evidence="2">The sequence shown here is derived from an EMBL/GenBank/DDBJ whole genome shotgun (WGS) entry which is preliminary data.</text>
</comment>
<dbReference type="Proteomes" id="UP001472677">
    <property type="component" value="Unassembled WGS sequence"/>
</dbReference>
<keyword evidence="3" id="KW-1185">Reference proteome</keyword>
<dbReference type="EMBL" id="JBBPBM010000023">
    <property type="protein sequence ID" value="KAK8545172.1"/>
    <property type="molecule type" value="Genomic_DNA"/>
</dbReference>
<sequence>MLQQQVQSTGHAHHSVTRAVFPIIIGANKLCQVVQQCTRNEQYELLTSEGNSSRSFEAVPQVEEDIPQAVEPDLTVAEVNSQVEEMVNTEPDQVNESGGEAGELMLEPELTRETNKATSSGGDTGEIQDQCEGSLLADGAPM</sequence>
<name>A0ABR2DQI8_9ROSI</name>
<evidence type="ECO:0000313" key="2">
    <source>
        <dbReference type="EMBL" id="KAK8545172.1"/>
    </source>
</evidence>